<name>A0A5B0RXG0_PUCGR</name>
<feature type="signal peptide" evidence="2">
    <location>
        <begin position="1"/>
        <end position="19"/>
    </location>
</feature>
<proteinExistence type="predicted"/>
<dbReference type="EMBL" id="VDEP01000110">
    <property type="protein sequence ID" value="KAA1130297.1"/>
    <property type="molecule type" value="Genomic_DNA"/>
</dbReference>
<dbReference type="EMBL" id="VSWC01000196">
    <property type="protein sequence ID" value="KAA1066065.1"/>
    <property type="molecule type" value="Genomic_DNA"/>
</dbReference>
<comment type="caution">
    <text evidence="4">The sequence shown here is derived from an EMBL/GenBank/DDBJ whole genome shotgun (WGS) entry which is preliminary data.</text>
</comment>
<gene>
    <name evidence="3" type="ORF">PGT21_019709</name>
    <name evidence="4" type="ORF">PGTUg99_011866</name>
</gene>
<evidence type="ECO:0000256" key="1">
    <source>
        <dbReference type="SAM" id="MobiDB-lite"/>
    </source>
</evidence>
<evidence type="ECO:0000256" key="2">
    <source>
        <dbReference type="SAM" id="SignalP"/>
    </source>
</evidence>
<evidence type="ECO:0000313" key="3">
    <source>
        <dbReference type="EMBL" id="KAA1066065.1"/>
    </source>
</evidence>
<evidence type="ECO:0000313" key="6">
    <source>
        <dbReference type="Proteomes" id="UP000325313"/>
    </source>
</evidence>
<reference evidence="5 6" key="1">
    <citation type="submission" date="2019-05" db="EMBL/GenBank/DDBJ databases">
        <title>Emergence of the Ug99 lineage of the wheat stem rust pathogen through somatic hybridization.</title>
        <authorList>
            <person name="Li F."/>
            <person name="Upadhyaya N.M."/>
            <person name="Sperschneider J."/>
            <person name="Matny O."/>
            <person name="Nguyen-Phuc H."/>
            <person name="Mago R."/>
            <person name="Raley C."/>
            <person name="Miller M.E."/>
            <person name="Silverstein K.A.T."/>
            <person name="Henningsen E."/>
            <person name="Hirsch C.D."/>
            <person name="Visser B."/>
            <person name="Pretorius Z.A."/>
            <person name="Steffenson B.J."/>
            <person name="Schwessinger B."/>
            <person name="Dodds P.N."/>
            <person name="Figueroa M."/>
        </authorList>
    </citation>
    <scope>NUCLEOTIDE SEQUENCE [LARGE SCALE GENOMIC DNA]</scope>
    <source>
        <strain evidence="3">21-0</strain>
        <strain evidence="4 6">Ug99</strain>
    </source>
</reference>
<accession>A0A5B0RXG0</accession>
<dbReference type="Proteomes" id="UP000325313">
    <property type="component" value="Unassembled WGS sequence"/>
</dbReference>
<keyword evidence="2" id="KW-0732">Signal</keyword>
<feature type="region of interest" description="Disordered" evidence="1">
    <location>
        <begin position="121"/>
        <end position="150"/>
    </location>
</feature>
<dbReference type="AlphaFoldDB" id="A0A5B0RXG0"/>
<dbReference type="Proteomes" id="UP000324748">
    <property type="component" value="Unassembled WGS sequence"/>
</dbReference>
<organism evidence="4 6">
    <name type="scientific">Puccinia graminis f. sp. tritici</name>
    <dbReference type="NCBI Taxonomy" id="56615"/>
    <lineage>
        <taxon>Eukaryota</taxon>
        <taxon>Fungi</taxon>
        <taxon>Dikarya</taxon>
        <taxon>Basidiomycota</taxon>
        <taxon>Pucciniomycotina</taxon>
        <taxon>Pucciniomycetes</taxon>
        <taxon>Pucciniales</taxon>
        <taxon>Pucciniaceae</taxon>
        <taxon>Puccinia</taxon>
    </lineage>
</organism>
<feature type="chain" id="PRO_5036366677" evidence="2">
    <location>
        <begin position="20"/>
        <end position="207"/>
    </location>
</feature>
<sequence length="207" mass="22874">MLLLPIFAILVIGIKPNLSAPMVNSELIVDTAGEEGLRARSGQHLTANYLGAPDETDNKLKANDIAVGAFPRHRDFTEALDLDYDIFDHPTTSKTEIVDHPTTSNTEVIDHPTTSKTEIVGHPTTSKTEESKSEIDSETPLETQAISESDESHSKIDFQDLNLLAQIVVLIITAFVGLLKKPNHPLPRFILLYIFVLRPILDRMGLL</sequence>
<protein>
    <submittedName>
        <fullName evidence="4">Uncharacterized protein</fullName>
    </submittedName>
</protein>
<evidence type="ECO:0000313" key="4">
    <source>
        <dbReference type="EMBL" id="KAA1130297.1"/>
    </source>
</evidence>
<evidence type="ECO:0000313" key="5">
    <source>
        <dbReference type="Proteomes" id="UP000324748"/>
    </source>
</evidence>
<keyword evidence="5" id="KW-1185">Reference proteome</keyword>